<dbReference type="Proteomes" id="UP000316905">
    <property type="component" value="Unassembled WGS sequence"/>
</dbReference>
<keyword evidence="1" id="KW-1133">Transmembrane helix</keyword>
<organism evidence="2 3">
    <name type="scientific">Pseudomonas duriflava</name>
    <dbReference type="NCBI Taxonomy" id="459528"/>
    <lineage>
        <taxon>Bacteria</taxon>
        <taxon>Pseudomonadati</taxon>
        <taxon>Pseudomonadota</taxon>
        <taxon>Gammaproteobacteria</taxon>
        <taxon>Pseudomonadales</taxon>
        <taxon>Pseudomonadaceae</taxon>
        <taxon>Pseudomonas</taxon>
    </lineage>
</organism>
<proteinExistence type="predicted"/>
<feature type="transmembrane region" description="Helical" evidence="1">
    <location>
        <begin position="166"/>
        <end position="185"/>
    </location>
</feature>
<protein>
    <submittedName>
        <fullName evidence="2">Putative PurR-regulated permease PerM</fullName>
    </submittedName>
</protein>
<feature type="transmembrane region" description="Helical" evidence="1">
    <location>
        <begin position="316"/>
        <end position="343"/>
    </location>
</feature>
<name>A0A562QNS5_9PSED</name>
<evidence type="ECO:0000256" key="1">
    <source>
        <dbReference type="SAM" id="Phobius"/>
    </source>
</evidence>
<feature type="transmembrane region" description="Helical" evidence="1">
    <location>
        <begin position="274"/>
        <end position="295"/>
    </location>
</feature>
<accession>A0A562QNS5</accession>
<reference evidence="2 3" key="1">
    <citation type="journal article" date="2015" name="Stand. Genomic Sci.">
        <title>Genomic Encyclopedia of Bacterial and Archaeal Type Strains, Phase III: the genomes of soil and plant-associated and newly described type strains.</title>
        <authorList>
            <person name="Whitman W.B."/>
            <person name="Woyke T."/>
            <person name="Klenk H.P."/>
            <person name="Zhou Y."/>
            <person name="Lilburn T.G."/>
            <person name="Beck B.J."/>
            <person name="De Vos P."/>
            <person name="Vandamme P."/>
            <person name="Eisen J.A."/>
            <person name="Garrity G."/>
            <person name="Hugenholtz P."/>
            <person name="Kyrpides N.C."/>
        </authorList>
    </citation>
    <scope>NUCLEOTIDE SEQUENCE [LARGE SCALE GENOMIC DNA]</scope>
    <source>
        <strain evidence="2 3">CGMCC 1.6858</strain>
    </source>
</reference>
<dbReference type="EMBL" id="VLKY01000001">
    <property type="protein sequence ID" value="TWI58345.1"/>
    <property type="molecule type" value="Genomic_DNA"/>
</dbReference>
<keyword evidence="1" id="KW-0812">Transmembrane</keyword>
<feature type="transmembrane region" description="Helical" evidence="1">
    <location>
        <begin position="32"/>
        <end position="58"/>
    </location>
</feature>
<evidence type="ECO:0000313" key="2">
    <source>
        <dbReference type="EMBL" id="TWI58345.1"/>
    </source>
</evidence>
<keyword evidence="1" id="KW-0472">Membrane</keyword>
<feature type="transmembrane region" description="Helical" evidence="1">
    <location>
        <begin position="79"/>
        <end position="105"/>
    </location>
</feature>
<comment type="caution">
    <text evidence="2">The sequence shown here is derived from an EMBL/GenBank/DDBJ whole genome shotgun (WGS) entry which is preliminary data.</text>
</comment>
<dbReference type="AlphaFoldDB" id="A0A562QNS5"/>
<sequence>MPTCRLADCPFVIGSLGIMQLLSSRQILLSSWFVILASLMLVFPLGLVPSLFAGLLVFELANMLEPRLQLLIPGNRARIVAVALLVTLVVCVLAVGFAGAISFVLHEVRNPGSLIDKFMVLTERARGQLPLSVDKYLPASAEELRRAVNEWLVAHLSELQMVGKGAVHTFVTMLIGLILGAAVALQRKRSVADERPLASALLDRVSLLSQAFHRVVFAQVKISAINTVLTAIFLAGVLPLFGIHLPLTKTLIVLTFIVGLLPVIGNLISNTFILIAGLSVSLWVAVAVGCYLVTIHKLEYFLNARIVGGQINARSWELLLAMLVFESAFGLPGLVAAPIYYAYVKSELIRAELV</sequence>
<keyword evidence="3" id="KW-1185">Reference proteome</keyword>
<evidence type="ECO:0000313" key="3">
    <source>
        <dbReference type="Proteomes" id="UP000316905"/>
    </source>
</evidence>
<feature type="transmembrane region" description="Helical" evidence="1">
    <location>
        <begin position="250"/>
        <end position="268"/>
    </location>
</feature>
<feature type="transmembrane region" description="Helical" evidence="1">
    <location>
        <begin position="222"/>
        <end position="243"/>
    </location>
</feature>
<gene>
    <name evidence="2" type="ORF">IQ22_00049</name>
</gene>